<comment type="subunit">
    <text evidence="4">Part of the 50S ribosomal subunit.</text>
</comment>
<dbReference type="CDD" id="cd00392">
    <property type="entry name" value="Ribosomal_L13"/>
    <property type="match status" value="1"/>
</dbReference>
<evidence type="ECO:0000313" key="6">
    <source>
        <dbReference type="Proteomes" id="UP000179013"/>
    </source>
</evidence>
<dbReference type="GO" id="GO:0003729">
    <property type="term" value="F:mRNA binding"/>
    <property type="evidence" value="ECO:0007669"/>
    <property type="project" value="TreeGrafter"/>
</dbReference>
<dbReference type="EMBL" id="MGFU01000026">
    <property type="protein sequence ID" value="OGM12605.1"/>
    <property type="molecule type" value="Genomic_DNA"/>
</dbReference>
<protein>
    <recommendedName>
        <fullName evidence="4">Large ribosomal subunit protein uL13</fullName>
    </recommendedName>
</protein>
<evidence type="ECO:0000313" key="5">
    <source>
        <dbReference type="EMBL" id="OGM12605.1"/>
    </source>
</evidence>
<dbReference type="PIRSF" id="PIRSF002181">
    <property type="entry name" value="Ribosomal_L13"/>
    <property type="match status" value="1"/>
</dbReference>
<dbReference type="PANTHER" id="PTHR11545:SF2">
    <property type="entry name" value="LARGE RIBOSOMAL SUBUNIT PROTEIN UL13M"/>
    <property type="match status" value="1"/>
</dbReference>
<evidence type="ECO:0000256" key="4">
    <source>
        <dbReference type="HAMAP-Rule" id="MF_01366"/>
    </source>
</evidence>
<dbReference type="HAMAP" id="MF_01366">
    <property type="entry name" value="Ribosomal_uL13"/>
    <property type="match status" value="1"/>
</dbReference>
<evidence type="ECO:0000256" key="1">
    <source>
        <dbReference type="ARBA" id="ARBA00006227"/>
    </source>
</evidence>
<dbReference type="NCBIfam" id="TIGR01066">
    <property type="entry name" value="rplM_bact"/>
    <property type="match status" value="1"/>
</dbReference>
<dbReference type="Pfam" id="PF00572">
    <property type="entry name" value="Ribosomal_L13"/>
    <property type="match status" value="1"/>
</dbReference>
<sequence>MKTYQPKAKEIVRNWHLVDAKEKILGRLSSEISKYLMGKNKVTYVPHLDMGDYVVLLNSEKVKVSGKKEKQKKYFRHSGYPGGFKEVSYMKLKVEQPQKIIELAVKRMLPANRLRDKRMSRLKIILGDKNPYEDKFQASSTKS</sequence>
<dbReference type="AlphaFoldDB" id="A0A1F7XE47"/>
<dbReference type="GO" id="GO:0006412">
    <property type="term" value="P:translation"/>
    <property type="evidence" value="ECO:0007669"/>
    <property type="project" value="UniProtKB-UniRule"/>
</dbReference>
<dbReference type="InterPro" id="IPR036899">
    <property type="entry name" value="Ribosomal_uL13_sf"/>
</dbReference>
<dbReference type="SUPFAM" id="SSF52161">
    <property type="entry name" value="Ribosomal protein L13"/>
    <property type="match status" value="1"/>
</dbReference>
<evidence type="ECO:0000256" key="3">
    <source>
        <dbReference type="ARBA" id="ARBA00023274"/>
    </source>
</evidence>
<evidence type="ECO:0000256" key="2">
    <source>
        <dbReference type="ARBA" id="ARBA00022980"/>
    </source>
</evidence>
<dbReference type="InterPro" id="IPR005822">
    <property type="entry name" value="Ribosomal_uL13"/>
</dbReference>
<keyword evidence="3 4" id="KW-0687">Ribonucleoprotein</keyword>
<dbReference type="Proteomes" id="UP000179013">
    <property type="component" value="Unassembled WGS sequence"/>
</dbReference>
<dbReference type="GO" id="GO:0003735">
    <property type="term" value="F:structural constituent of ribosome"/>
    <property type="evidence" value="ECO:0007669"/>
    <property type="project" value="InterPro"/>
</dbReference>
<accession>A0A1F7XE47</accession>
<dbReference type="PANTHER" id="PTHR11545">
    <property type="entry name" value="RIBOSOMAL PROTEIN L13"/>
    <property type="match status" value="1"/>
</dbReference>
<comment type="similarity">
    <text evidence="1 4">Belongs to the universal ribosomal protein uL13 family.</text>
</comment>
<gene>
    <name evidence="4" type="primary">rplM</name>
    <name evidence="5" type="ORF">A2V80_02275</name>
</gene>
<proteinExistence type="inferred from homology"/>
<name>A0A1F7XE47_9BACT</name>
<comment type="function">
    <text evidence="4">This protein is one of the early assembly proteins of the 50S ribosomal subunit, although it is not seen to bind rRNA by itself. It is important during the early stages of 50S assembly.</text>
</comment>
<dbReference type="GO" id="GO:0017148">
    <property type="term" value="P:negative regulation of translation"/>
    <property type="evidence" value="ECO:0007669"/>
    <property type="project" value="TreeGrafter"/>
</dbReference>
<keyword evidence="2 4" id="KW-0689">Ribosomal protein</keyword>
<dbReference type="InterPro" id="IPR005823">
    <property type="entry name" value="Ribosomal_uL13_bac-type"/>
</dbReference>
<dbReference type="GO" id="GO:0022625">
    <property type="term" value="C:cytosolic large ribosomal subunit"/>
    <property type="evidence" value="ECO:0007669"/>
    <property type="project" value="TreeGrafter"/>
</dbReference>
<reference evidence="5 6" key="1">
    <citation type="journal article" date="2016" name="Nat. Commun.">
        <title>Thousands of microbial genomes shed light on interconnected biogeochemical processes in an aquifer system.</title>
        <authorList>
            <person name="Anantharaman K."/>
            <person name="Brown C.T."/>
            <person name="Hug L.A."/>
            <person name="Sharon I."/>
            <person name="Castelle C.J."/>
            <person name="Probst A.J."/>
            <person name="Thomas B.C."/>
            <person name="Singh A."/>
            <person name="Wilkins M.J."/>
            <person name="Karaoz U."/>
            <person name="Brodie E.L."/>
            <person name="Williams K.H."/>
            <person name="Hubbard S.S."/>
            <person name="Banfield J.F."/>
        </authorList>
    </citation>
    <scope>NUCLEOTIDE SEQUENCE [LARGE SCALE GENOMIC DNA]</scope>
</reference>
<organism evidence="5 6">
    <name type="scientific">Candidatus Woesebacteria bacterium RBG_16_39_8b</name>
    <dbReference type="NCBI Taxonomy" id="1802482"/>
    <lineage>
        <taxon>Bacteria</taxon>
        <taxon>Candidatus Woeseibacteriota</taxon>
    </lineage>
</organism>
<comment type="caution">
    <text evidence="5">The sequence shown here is derived from an EMBL/GenBank/DDBJ whole genome shotgun (WGS) entry which is preliminary data.</text>
</comment>
<dbReference type="Gene3D" id="3.90.1180.10">
    <property type="entry name" value="Ribosomal protein L13"/>
    <property type="match status" value="1"/>
</dbReference>